<dbReference type="GO" id="GO:0031591">
    <property type="term" value="P:wybutosine biosynthetic process"/>
    <property type="evidence" value="ECO:0007669"/>
    <property type="project" value="TreeGrafter"/>
</dbReference>
<sequence>MSSTKSKENRLFLTNNYSILSKYSASIKGYFKDPILEDLIQNETQDGNNHKHVHNRTSLVNRGYAARQMAVEWIVDRSIRFERVDCIIILGAGFDTLSLRPRPSAQCHWIEIDLPYVVEFKCKYINTRIVTNQNDVIISDDGKVTSFMALKLHLISCDIRDQEDLSKKLSLALANIHPNERKRVAVLNEVCLCYLEQSEIRQIFETLKQLVSQSATAMHYIGFEQVKPHDTSQFAHVMLNHFEYIGFSLKNFPTRRELLDLFMNQLNFNHMLISSMYQIYHNANFESRLSSSTLEPFDEYEELDSYLSHYALVTGVIYLRPIAPGECSGDPTSSNGVDRAADALYDDLCSRINMIQLGKQQQTLSMEFNESINRYGHSSCVLVDQPDSKVALVSGGFGKYANHESDIESANNQSSKLAQHQRLNECIAVGWDSSGVMQTRRLQDNFVDELGVLGRMHGQICNIGDDLVFFNGGRRSPQRFVNLANDSYIGQVQRSDLTLKCITKVSTNSSLRWRHRTLKFQHDKLIQVGGLRANSANSESAIGVWHLSSDRCDFVPTLLAPEQESLFDRHTFGMDLRDENTLLVFGGLMASGLTDHPVDASHGVMLFDFRSPNSPTKVDCLRQSYDAQVHFLDANQFVKMGGISNTTGLPEEFVELYDLRGINKNNGLPISSKPFPSVRRDANCIFIPTKMTSVHFKQSHEIISIGGGGNYFTFGTHFNEWHLRCKYSQL</sequence>
<keyword evidence="9" id="KW-0949">S-adenosyl-L-methionine</keyword>
<reference evidence="14" key="1">
    <citation type="submission" date="2018-10" db="EMBL/GenBank/DDBJ databases">
        <title>Transcriptome assembly of Aceria tosichella (Wheat curl mite) Type 2.</title>
        <authorList>
            <person name="Scully E.D."/>
            <person name="Geib S.M."/>
            <person name="Palmer N.A."/>
            <person name="Gupta A.K."/>
            <person name="Sarath G."/>
            <person name="Tatineni S."/>
        </authorList>
    </citation>
    <scope>NUCLEOTIDE SEQUENCE</scope>
    <source>
        <strain evidence="14">LincolnNE</strain>
    </source>
</reference>
<dbReference type="Pfam" id="PF04072">
    <property type="entry name" value="LCM"/>
    <property type="match status" value="1"/>
</dbReference>
<evidence type="ECO:0000313" key="14">
    <source>
        <dbReference type="EMBL" id="MDE48417.1"/>
    </source>
</evidence>
<evidence type="ECO:0000256" key="13">
    <source>
        <dbReference type="ARBA" id="ARBA00049250"/>
    </source>
</evidence>
<comment type="catalytic activity">
    <reaction evidence="1">
        <text>7-[(3S)-3-amino-3-carboxypropyl]wyosine(37) in tRNA(Phe) + S-adenosyl-L-methionine = 7-[(3S)-(3-amino-3-methoxycarbonyl)propyl]wyosine(37) in tRNA(Phe) + S-adenosyl-L-homocysteine</text>
        <dbReference type="Rhea" id="RHEA:36903"/>
        <dbReference type="Rhea" id="RHEA-COMP:10379"/>
        <dbReference type="Rhea" id="RHEA-COMP:11844"/>
        <dbReference type="ChEBI" id="CHEBI:57856"/>
        <dbReference type="ChEBI" id="CHEBI:59789"/>
        <dbReference type="ChEBI" id="CHEBI:73543"/>
        <dbReference type="ChEBI" id="CHEBI:74275"/>
        <dbReference type="EC" id="2.1.1.290"/>
    </reaction>
</comment>
<gene>
    <name evidence="14" type="primary">Lcmt2</name>
    <name evidence="14" type="ORF">g.7193</name>
</gene>
<dbReference type="InterPro" id="IPR029063">
    <property type="entry name" value="SAM-dependent_MTases_sf"/>
</dbReference>
<keyword evidence="10" id="KW-0819">tRNA processing</keyword>
<evidence type="ECO:0000256" key="4">
    <source>
        <dbReference type="ARBA" id="ARBA00012155"/>
    </source>
</evidence>
<evidence type="ECO:0000256" key="8">
    <source>
        <dbReference type="ARBA" id="ARBA00022679"/>
    </source>
</evidence>
<comment type="similarity">
    <text evidence="3">Belongs to the methyltransferase superfamily. LCMT family.</text>
</comment>
<name>A0A6G1SE25_9ACAR</name>
<dbReference type="InterPro" id="IPR011043">
    <property type="entry name" value="Gal_Oxase/kelch_b-propeller"/>
</dbReference>
<evidence type="ECO:0000256" key="7">
    <source>
        <dbReference type="ARBA" id="ARBA00022603"/>
    </source>
</evidence>
<dbReference type="PANTHER" id="PTHR46529">
    <property type="entry name" value="TRNA WYBUTOSINE-SYNTHESIZING PROTEIN 4"/>
    <property type="match status" value="1"/>
</dbReference>
<dbReference type="SUPFAM" id="SSF50965">
    <property type="entry name" value="Galactose oxidase, central domain"/>
    <property type="match status" value="1"/>
</dbReference>
<dbReference type="InterPro" id="IPR007213">
    <property type="entry name" value="Ppm1/Ppm2/Tcmp"/>
</dbReference>
<dbReference type="Gene3D" id="3.40.50.150">
    <property type="entry name" value="Vaccinia Virus protein VP39"/>
    <property type="match status" value="1"/>
</dbReference>
<evidence type="ECO:0000256" key="10">
    <source>
        <dbReference type="ARBA" id="ARBA00022694"/>
    </source>
</evidence>
<evidence type="ECO:0000256" key="11">
    <source>
        <dbReference type="ARBA" id="ARBA00029750"/>
    </source>
</evidence>
<dbReference type="EC" id="2.1.1.290" evidence="5"/>
<protein>
    <recommendedName>
        <fullName evidence="6">tRNA wybutosine-synthesizing protein 4</fullName>
        <ecNumber evidence="5">2.1.1.290</ecNumber>
        <ecNumber evidence="4">2.3.1.231</ecNumber>
    </recommendedName>
    <alternativeName>
        <fullName evidence="12">tRNA(Phe) (7-(3-amino-3-(methoxycarbonyl)propyl)wyosine(37)-N)-methoxycarbonyltransferase</fullName>
    </alternativeName>
    <alternativeName>
        <fullName evidence="11">tRNA(Phe) (7-(3-amino-3-carboxypropyl)wyosine(37)-O)-methyltransferase</fullName>
    </alternativeName>
</protein>
<dbReference type="Gene3D" id="2.120.10.80">
    <property type="entry name" value="Kelch-type beta propeller"/>
    <property type="match status" value="1"/>
</dbReference>
<organism evidence="14">
    <name type="scientific">Aceria tosichella</name>
    <name type="common">wheat curl mite</name>
    <dbReference type="NCBI Taxonomy" id="561515"/>
    <lineage>
        <taxon>Eukaryota</taxon>
        <taxon>Metazoa</taxon>
        <taxon>Ecdysozoa</taxon>
        <taxon>Arthropoda</taxon>
        <taxon>Chelicerata</taxon>
        <taxon>Arachnida</taxon>
        <taxon>Acari</taxon>
        <taxon>Acariformes</taxon>
        <taxon>Trombidiformes</taxon>
        <taxon>Prostigmata</taxon>
        <taxon>Eupodina</taxon>
        <taxon>Eriophyoidea</taxon>
        <taxon>Eriophyidae</taxon>
        <taxon>Eriophyinae</taxon>
        <taxon>Aceriini</taxon>
        <taxon>Aceria</taxon>
    </lineage>
</organism>
<dbReference type="EMBL" id="GGYP01003646">
    <property type="protein sequence ID" value="MDE48417.1"/>
    <property type="molecule type" value="Transcribed_RNA"/>
</dbReference>
<keyword evidence="8 14" id="KW-0808">Transferase</keyword>
<dbReference type="InterPro" id="IPR015915">
    <property type="entry name" value="Kelch-typ_b-propeller"/>
</dbReference>
<evidence type="ECO:0000256" key="12">
    <source>
        <dbReference type="ARBA" id="ARBA00030847"/>
    </source>
</evidence>
<dbReference type="AlphaFoldDB" id="A0A6G1SE25"/>
<dbReference type="GO" id="GO:0008175">
    <property type="term" value="F:tRNA methyltransferase activity"/>
    <property type="evidence" value="ECO:0007669"/>
    <property type="project" value="TreeGrafter"/>
</dbReference>
<dbReference type="GO" id="GO:0030488">
    <property type="term" value="P:tRNA methylation"/>
    <property type="evidence" value="ECO:0007669"/>
    <property type="project" value="TreeGrafter"/>
</dbReference>
<evidence type="ECO:0000256" key="1">
    <source>
        <dbReference type="ARBA" id="ARBA00001806"/>
    </source>
</evidence>
<evidence type="ECO:0000256" key="9">
    <source>
        <dbReference type="ARBA" id="ARBA00022691"/>
    </source>
</evidence>
<dbReference type="PANTHER" id="PTHR46529:SF1">
    <property type="entry name" value="TRNA WYBUTOSINE-SYNTHESIZING PROTEIN 4"/>
    <property type="match status" value="1"/>
</dbReference>
<comment type="catalytic activity">
    <reaction evidence="13">
        <text>7-[(3S)-(3-amino-3-methoxycarbonyl)propyl]wyosine(37) in tRNA(Phe) + S-adenosyl-L-methionine + CO2 = wybutosine(37) in tRNA(Phe) + S-adenosyl-L-homocysteine + 2 H(+)</text>
        <dbReference type="Rhea" id="RHEA:37119"/>
        <dbReference type="Rhea" id="RHEA-COMP:11844"/>
        <dbReference type="Rhea" id="RHEA-COMP:11847"/>
        <dbReference type="ChEBI" id="CHEBI:15378"/>
        <dbReference type="ChEBI" id="CHEBI:16526"/>
        <dbReference type="ChEBI" id="CHEBI:57856"/>
        <dbReference type="ChEBI" id="CHEBI:59789"/>
        <dbReference type="ChEBI" id="CHEBI:73544"/>
        <dbReference type="ChEBI" id="CHEBI:74275"/>
        <dbReference type="EC" id="2.3.1.231"/>
    </reaction>
</comment>
<accession>A0A6G1SE25</accession>
<dbReference type="EC" id="2.3.1.231" evidence="4"/>
<comment type="pathway">
    <text evidence="2">tRNA modification; wybutosine-tRNA(Phe) biosynthesis.</text>
</comment>
<keyword evidence="7 14" id="KW-0489">Methyltransferase</keyword>
<proteinExistence type="inferred from homology"/>
<evidence type="ECO:0000256" key="3">
    <source>
        <dbReference type="ARBA" id="ARBA00010703"/>
    </source>
</evidence>
<dbReference type="SUPFAM" id="SSF53335">
    <property type="entry name" value="S-adenosyl-L-methionine-dependent methyltransferases"/>
    <property type="match status" value="1"/>
</dbReference>
<evidence type="ECO:0000256" key="2">
    <source>
        <dbReference type="ARBA" id="ARBA00004797"/>
    </source>
</evidence>
<evidence type="ECO:0000256" key="5">
    <source>
        <dbReference type="ARBA" id="ARBA00012779"/>
    </source>
</evidence>
<dbReference type="UniPathway" id="UPA00375"/>
<evidence type="ECO:0000256" key="6">
    <source>
        <dbReference type="ARBA" id="ARBA00018045"/>
    </source>
</evidence>